<evidence type="ECO:0000256" key="6">
    <source>
        <dbReference type="ARBA" id="ARBA00023136"/>
    </source>
</evidence>
<evidence type="ECO:0000259" key="8">
    <source>
        <dbReference type="Pfam" id="PF00482"/>
    </source>
</evidence>
<evidence type="ECO:0000313" key="9">
    <source>
        <dbReference type="EMBL" id="MDM4017428.1"/>
    </source>
</evidence>
<keyword evidence="10" id="KW-1185">Reference proteome</keyword>
<feature type="transmembrane region" description="Helical" evidence="7">
    <location>
        <begin position="6"/>
        <end position="25"/>
    </location>
</feature>
<feature type="transmembrane region" description="Helical" evidence="7">
    <location>
        <begin position="69"/>
        <end position="88"/>
    </location>
</feature>
<evidence type="ECO:0000313" key="10">
    <source>
        <dbReference type="Proteomes" id="UP001239462"/>
    </source>
</evidence>
<dbReference type="PANTHER" id="PTHR30012">
    <property type="entry name" value="GENERAL SECRETION PATHWAY PROTEIN"/>
    <property type="match status" value="1"/>
</dbReference>
<dbReference type="Proteomes" id="UP001239462">
    <property type="component" value="Unassembled WGS sequence"/>
</dbReference>
<proteinExistence type="inferred from homology"/>
<comment type="subcellular location">
    <subcellularLocation>
        <location evidence="1">Cell membrane</location>
        <topology evidence="1">Multi-pass membrane protein</topology>
    </subcellularLocation>
</comment>
<feature type="transmembrane region" description="Helical" evidence="7">
    <location>
        <begin position="254"/>
        <end position="272"/>
    </location>
</feature>
<dbReference type="InterPro" id="IPR003004">
    <property type="entry name" value="GspF/PilC"/>
</dbReference>
<evidence type="ECO:0000256" key="1">
    <source>
        <dbReference type="ARBA" id="ARBA00004651"/>
    </source>
</evidence>
<comment type="similarity">
    <text evidence="2">Belongs to the GSP F family.</text>
</comment>
<keyword evidence="6 7" id="KW-0472">Membrane</keyword>
<evidence type="ECO:0000256" key="5">
    <source>
        <dbReference type="ARBA" id="ARBA00022989"/>
    </source>
</evidence>
<accession>A0ABT7PLP9</accession>
<feature type="transmembrane region" description="Helical" evidence="7">
    <location>
        <begin position="201"/>
        <end position="222"/>
    </location>
</feature>
<dbReference type="RefSeq" id="WP_289164894.1">
    <property type="nucleotide sequence ID" value="NZ_JASZZN010000014.1"/>
</dbReference>
<evidence type="ECO:0000256" key="7">
    <source>
        <dbReference type="SAM" id="Phobius"/>
    </source>
</evidence>
<feature type="transmembrane region" description="Helical" evidence="7">
    <location>
        <begin position="396"/>
        <end position="419"/>
    </location>
</feature>
<keyword evidence="3" id="KW-1003">Cell membrane</keyword>
<protein>
    <submittedName>
        <fullName evidence="9">Type II secretion system F family protein</fullName>
    </submittedName>
</protein>
<comment type="caution">
    <text evidence="9">The sequence shown here is derived from an EMBL/GenBank/DDBJ whole genome shotgun (WGS) entry which is preliminary data.</text>
</comment>
<keyword evidence="5 7" id="KW-1133">Transmembrane helix</keyword>
<sequence length="431" mass="48431">MDNLHFIALGSTVVLAMLAGTLRSLKGNLIYRPIHQARFAASRCVGVLEGFLWFLCIASLLGLAPHPVAVVIVFMIVASVISSFAIRYREERRSLNRWLRFAGDQRVALPEFLDRFADGCRSGIARRAKYCAWRMVIGEDLGKAIRRSKLPVDADAVAAYLFPDSEHPPMTATDRSPVSTQQEIQRDYEAAQSSIRSNQQLIYIVVTFVVMVFVAAFVRKFIVPTLDQMQEEFFDGASHSPSYFLNDWLQLSETLGYLCLVLMGILGVLVLLSPWLPRAALRCVPWFGVRVIDRRRGEFLESLGRGLAAGQAESELLKSSANIAKSHWIRVASSRAILMLVDGVTAVTALCRTGLVTEKEKVWLANAEKNSNLPSALIQLKDDLQRRQTYRWNLRMAWFLPLATMLIGAFIFLHAFYMFHVLCTLIGRMAV</sequence>
<keyword evidence="4 7" id="KW-0812">Transmembrane</keyword>
<dbReference type="EMBL" id="JASZZN010000014">
    <property type="protein sequence ID" value="MDM4017428.1"/>
    <property type="molecule type" value="Genomic_DNA"/>
</dbReference>
<evidence type="ECO:0000256" key="4">
    <source>
        <dbReference type="ARBA" id="ARBA00022692"/>
    </source>
</evidence>
<evidence type="ECO:0000256" key="3">
    <source>
        <dbReference type="ARBA" id="ARBA00022475"/>
    </source>
</evidence>
<dbReference type="PANTHER" id="PTHR30012:SF0">
    <property type="entry name" value="TYPE II SECRETION SYSTEM PROTEIN F-RELATED"/>
    <property type="match status" value="1"/>
</dbReference>
<organism evidence="9 10">
    <name type="scientific">Roseiconus lacunae</name>
    <dbReference type="NCBI Taxonomy" id="2605694"/>
    <lineage>
        <taxon>Bacteria</taxon>
        <taxon>Pseudomonadati</taxon>
        <taxon>Planctomycetota</taxon>
        <taxon>Planctomycetia</taxon>
        <taxon>Pirellulales</taxon>
        <taxon>Pirellulaceae</taxon>
        <taxon>Roseiconus</taxon>
    </lineage>
</organism>
<evidence type="ECO:0000256" key="2">
    <source>
        <dbReference type="ARBA" id="ARBA00005745"/>
    </source>
</evidence>
<feature type="domain" description="Type II secretion system protein GspF" evidence="8">
    <location>
        <begin position="299"/>
        <end position="419"/>
    </location>
</feature>
<dbReference type="Gene3D" id="1.20.81.30">
    <property type="entry name" value="Type II secretion system (T2SS), domain F"/>
    <property type="match status" value="1"/>
</dbReference>
<reference evidence="9 10" key="1">
    <citation type="submission" date="2023-06" db="EMBL/GenBank/DDBJ databases">
        <title>Roseiconus lacunae JC819 isolated from Gulf of Mannar region, Tamil Nadu.</title>
        <authorList>
            <person name="Pk S."/>
            <person name="Ch S."/>
            <person name="Ch V.R."/>
        </authorList>
    </citation>
    <scope>NUCLEOTIDE SEQUENCE [LARGE SCALE GENOMIC DNA]</scope>
    <source>
        <strain evidence="9 10">JC819</strain>
    </source>
</reference>
<dbReference type="InterPro" id="IPR018076">
    <property type="entry name" value="T2SS_GspF_dom"/>
</dbReference>
<name>A0ABT7PLP9_9BACT</name>
<gene>
    <name evidence="9" type="ORF">QTN89_18410</name>
</gene>
<feature type="transmembrane region" description="Helical" evidence="7">
    <location>
        <begin position="45"/>
        <end position="63"/>
    </location>
</feature>
<dbReference type="InterPro" id="IPR042094">
    <property type="entry name" value="T2SS_GspF_sf"/>
</dbReference>
<dbReference type="Pfam" id="PF00482">
    <property type="entry name" value="T2SSF"/>
    <property type="match status" value="1"/>
</dbReference>